<accession>A0A2K8Z466</accession>
<dbReference type="AlphaFoldDB" id="A0A2K8Z466"/>
<organism evidence="1 2">
    <name type="scientific">Spirosoma pollinicola</name>
    <dbReference type="NCBI Taxonomy" id="2057025"/>
    <lineage>
        <taxon>Bacteria</taxon>
        <taxon>Pseudomonadati</taxon>
        <taxon>Bacteroidota</taxon>
        <taxon>Cytophagia</taxon>
        <taxon>Cytophagales</taxon>
        <taxon>Cytophagaceae</taxon>
        <taxon>Spirosoma</taxon>
    </lineage>
</organism>
<evidence type="ECO:0000313" key="1">
    <source>
        <dbReference type="EMBL" id="AUD04653.1"/>
    </source>
</evidence>
<keyword evidence="2" id="KW-1185">Reference proteome</keyword>
<sequence>MKIPQNTYSFAYTANQIGFPGGAPNFIFWLRRHQYLLDDLSPNLPGLKLGIFAHHTQKLPGILTDHNESVTIPRLTKKGLTYFINKFERSDFSNLDSVLTDNLLS</sequence>
<dbReference type="KEGG" id="spir:CWM47_24065"/>
<dbReference type="Proteomes" id="UP000232883">
    <property type="component" value="Chromosome"/>
</dbReference>
<dbReference type="EMBL" id="CP025096">
    <property type="protein sequence ID" value="AUD04653.1"/>
    <property type="molecule type" value="Genomic_DNA"/>
</dbReference>
<proteinExistence type="predicted"/>
<protein>
    <submittedName>
        <fullName evidence="1">Uncharacterized protein</fullName>
    </submittedName>
</protein>
<reference evidence="1 2" key="1">
    <citation type="submission" date="2017-11" db="EMBL/GenBank/DDBJ databases">
        <title>Taxonomic description and genome sequences of Spirosoma HA7 sp. nov., isolated from pollen microhabitat of Corylus avellana.</title>
        <authorList>
            <person name="Ambika Manirajan B."/>
            <person name="Suarez C."/>
            <person name="Ratering S."/>
            <person name="Geissler-Plaum R."/>
            <person name="Cardinale M."/>
            <person name="Sylvia S."/>
        </authorList>
    </citation>
    <scope>NUCLEOTIDE SEQUENCE [LARGE SCALE GENOMIC DNA]</scope>
    <source>
        <strain evidence="1 2">HA7</strain>
    </source>
</reference>
<evidence type="ECO:0000313" key="2">
    <source>
        <dbReference type="Proteomes" id="UP000232883"/>
    </source>
</evidence>
<name>A0A2K8Z466_9BACT</name>
<gene>
    <name evidence="1" type="ORF">CWM47_24065</name>
</gene>